<dbReference type="SUPFAM" id="SSF52402">
    <property type="entry name" value="Adenine nucleotide alpha hydrolases-like"/>
    <property type="match status" value="1"/>
</dbReference>
<dbReference type="CDD" id="cd00293">
    <property type="entry name" value="USP-like"/>
    <property type="match status" value="1"/>
</dbReference>
<dbReference type="Proteomes" id="UP001597049">
    <property type="component" value="Unassembled WGS sequence"/>
</dbReference>
<organism evidence="2 3">
    <name type="scientific">Psychroflexus salinarum</name>
    <dbReference type="NCBI Taxonomy" id="546024"/>
    <lineage>
        <taxon>Bacteria</taxon>
        <taxon>Pseudomonadati</taxon>
        <taxon>Bacteroidota</taxon>
        <taxon>Flavobacteriia</taxon>
        <taxon>Flavobacteriales</taxon>
        <taxon>Flavobacteriaceae</taxon>
        <taxon>Psychroflexus</taxon>
    </lineage>
</organism>
<name>A0ABW3GRC2_9FLAO</name>
<protein>
    <submittedName>
        <fullName evidence="2">Universal stress protein</fullName>
    </submittedName>
</protein>
<reference evidence="3" key="1">
    <citation type="journal article" date="2019" name="Int. J. Syst. Evol. Microbiol.">
        <title>The Global Catalogue of Microorganisms (GCM) 10K type strain sequencing project: providing services to taxonomists for standard genome sequencing and annotation.</title>
        <authorList>
            <consortium name="The Broad Institute Genomics Platform"/>
            <consortium name="The Broad Institute Genome Sequencing Center for Infectious Disease"/>
            <person name="Wu L."/>
            <person name="Ma J."/>
        </authorList>
    </citation>
    <scope>NUCLEOTIDE SEQUENCE [LARGE SCALE GENOMIC DNA]</scope>
    <source>
        <strain evidence="3">CCUG 56752</strain>
    </source>
</reference>
<gene>
    <name evidence="2" type="ORF">ACFQ0R_08355</name>
</gene>
<dbReference type="InterPro" id="IPR014729">
    <property type="entry name" value="Rossmann-like_a/b/a_fold"/>
</dbReference>
<comment type="caution">
    <text evidence="2">The sequence shown here is derived from an EMBL/GenBank/DDBJ whole genome shotgun (WGS) entry which is preliminary data.</text>
</comment>
<dbReference type="InterPro" id="IPR006016">
    <property type="entry name" value="UspA"/>
</dbReference>
<keyword evidence="3" id="KW-1185">Reference proteome</keyword>
<evidence type="ECO:0000259" key="1">
    <source>
        <dbReference type="Pfam" id="PF00582"/>
    </source>
</evidence>
<feature type="domain" description="UspA" evidence="1">
    <location>
        <begin position="2"/>
        <end position="134"/>
    </location>
</feature>
<accession>A0ABW3GRC2</accession>
<dbReference type="Gene3D" id="3.40.50.620">
    <property type="entry name" value="HUPs"/>
    <property type="match status" value="1"/>
</dbReference>
<evidence type="ECO:0000313" key="2">
    <source>
        <dbReference type="EMBL" id="MFD0932602.1"/>
    </source>
</evidence>
<sequence>MNIVLLSDFSSASTHMLEYAAMLFKNQKVNFTILHIKAPCKGESCSGKCGVVFSQNLKKDQNLLIKKGYHTNQLQTKFIEGAYIESIRSVITEDQIDLIMLGNSNKGAYSTGLFFDKKTLEIITKVKCSVVLVPEEATIDLPRTALLPTDFSITSDYSIFNILTSLPFVNQTHLSLLPTGLNKTLGPNRKHSKELISKVINSLEFKSVKEIYSTNKASCINGFDLVMVLAKNLSIFQDLFSSSIDSLCRPEVPILFLHDSRKL</sequence>
<proteinExistence type="predicted"/>
<dbReference type="Pfam" id="PF00582">
    <property type="entry name" value="Usp"/>
    <property type="match status" value="1"/>
</dbReference>
<evidence type="ECO:0000313" key="3">
    <source>
        <dbReference type="Proteomes" id="UP001597049"/>
    </source>
</evidence>
<dbReference type="RefSeq" id="WP_379657921.1">
    <property type="nucleotide sequence ID" value="NZ_JBHTIV010000009.1"/>
</dbReference>
<dbReference type="EMBL" id="JBHTIV010000009">
    <property type="protein sequence ID" value="MFD0932602.1"/>
    <property type="molecule type" value="Genomic_DNA"/>
</dbReference>